<feature type="transmembrane region" description="Helical" evidence="1">
    <location>
        <begin position="423"/>
        <end position="443"/>
    </location>
</feature>
<feature type="transmembrane region" description="Helical" evidence="1">
    <location>
        <begin position="612"/>
        <end position="632"/>
    </location>
</feature>
<evidence type="ECO:0000256" key="1">
    <source>
        <dbReference type="SAM" id="Phobius"/>
    </source>
</evidence>
<keyword evidence="3" id="KW-1185">Reference proteome</keyword>
<feature type="transmembrane region" description="Helical" evidence="1">
    <location>
        <begin position="388"/>
        <end position="411"/>
    </location>
</feature>
<keyword evidence="1" id="KW-1133">Transmembrane helix</keyword>
<feature type="signal peptide" evidence="2">
    <location>
        <begin position="1"/>
        <end position="21"/>
    </location>
</feature>
<feature type="chain" id="PRO_5037334058" evidence="2">
    <location>
        <begin position="22"/>
        <end position="814"/>
    </location>
</feature>
<evidence type="ECO:0000313" key="4">
    <source>
        <dbReference type="WBParaSite" id="PSU_v2.g1609.t1"/>
    </source>
</evidence>
<dbReference type="WBParaSite" id="PSU_v2.g1609.t1">
    <property type="protein sequence ID" value="PSU_v2.g1609.t1"/>
    <property type="gene ID" value="PSU_v2.g1609"/>
</dbReference>
<name>A0A914YBE7_9BILA</name>
<proteinExistence type="predicted"/>
<protein>
    <submittedName>
        <fullName evidence="4">G-protein coupled receptors family 1 profile domain-containing protein</fullName>
    </submittedName>
</protein>
<keyword evidence="1" id="KW-0472">Membrane</keyword>
<evidence type="ECO:0000256" key="2">
    <source>
        <dbReference type="SAM" id="SignalP"/>
    </source>
</evidence>
<evidence type="ECO:0000313" key="3">
    <source>
        <dbReference type="Proteomes" id="UP000887577"/>
    </source>
</evidence>
<feature type="transmembrane region" description="Helical" evidence="1">
    <location>
        <begin position="510"/>
        <end position="537"/>
    </location>
</feature>
<reference evidence="4" key="1">
    <citation type="submission" date="2022-11" db="UniProtKB">
        <authorList>
            <consortium name="WormBaseParasite"/>
        </authorList>
    </citation>
    <scope>IDENTIFICATION</scope>
</reference>
<dbReference type="Proteomes" id="UP000887577">
    <property type="component" value="Unplaced"/>
</dbReference>
<accession>A0A914YBE7</accession>
<feature type="transmembrane region" description="Helical" evidence="1">
    <location>
        <begin position="653"/>
        <end position="676"/>
    </location>
</feature>
<dbReference type="AlphaFoldDB" id="A0A914YBE7"/>
<keyword evidence="1" id="KW-0812">Transmembrane</keyword>
<sequence length="814" mass="95379">MIFRLCLNLAFISTFVWLLKAQTLSFPDEKDKISIKSTRLKNVKCLELKFAWTQQLRYVQKELFKVVNQSIVEFDMKDFFNKNNTYCVGSADNECSSNEENKNDETQINHQPQIGSEILAKDSGPDKCVKNHRNFFYRQIFVCERFPIKKESDVEPNEAQLDFLKDYMQYTVLRYCNNLNLDKEKRYLQNFIDFLFILRNTPRFAVCDTVEIEKEQKEDCFENQSHDNIAHMCHSADPKDMSESFFTYFYDKIDANNTADKVLKDFDELSYNMITIEAEDIRHIIDKLANVVKQVPEIKTQMKVLEAINIPLSRELMISNLLLNSYGKALRNAKKRLNAYCKETSPKMTTNLKQFEPECMPESLWQRTPYTLGITDFDDLIMYENIRIVLRILLLVISLFVNAYTFFVVKASALDMPYISSKLIQLLLIANFLFIVTDFFVILDSFFPFAPQDEYMDFIAMTNFDGDLWENVTYYVNMETVRNTLYYRYDGKEGIETEASFASTWANINIILQTFLLNISRTYSAIILLSVVCYVLYELRNSFGGRLSKKTTLCFKLTLAFCFVVVTAGYVIAGILQYFVIDYINQAMKSENRTVICEQVTIKSYQIRIHTYMMTAFYILSSLATFIVFAYHKLHEIVAPVDTKELKIEMRSTLISLGVATAVYIFSNFFTTYTELALTLGSSEVDNITIATLTTWYQWLYLASFADPIIHPFILIYRIKAMRLIHQHWKKQITSFSLSDYFVSFVVYVHQYPQRRRMKKDYKRFKNSSKASFPAITNDTMRHRHTRIHSFQLDHDVNSMLDILAKQKNPSYML</sequence>
<feature type="transmembrane region" description="Helical" evidence="1">
    <location>
        <begin position="696"/>
        <end position="717"/>
    </location>
</feature>
<organism evidence="3 4">
    <name type="scientific">Panagrolaimus superbus</name>
    <dbReference type="NCBI Taxonomy" id="310955"/>
    <lineage>
        <taxon>Eukaryota</taxon>
        <taxon>Metazoa</taxon>
        <taxon>Ecdysozoa</taxon>
        <taxon>Nematoda</taxon>
        <taxon>Chromadorea</taxon>
        <taxon>Rhabditida</taxon>
        <taxon>Tylenchina</taxon>
        <taxon>Panagrolaimomorpha</taxon>
        <taxon>Panagrolaimoidea</taxon>
        <taxon>Panagrolaimidae</taxon>
        <taxon>Panagrolaimus</taxon>
    </lineage>
</organism>
<feature type="transmembrane region" description="Helical" evidence="1">
    <location>
        <begin position="557"/>
        <end position="581"/>
    </location>
</feature>
<keyword evidence="2" id="KW-0732">Signal</keyword>